<dbReference type="EMBL" id="JNAM01000011">
    <property type="protein sequence ID" value="KGF97118.1"/>
    <property type="molecule type" value="Genomic_DNA"/>
</dbReference>
<dbReference type="Proteomes" id="UP000030445">
    <property type="component" value="Unassembled WGS sequence"/>
</dbReference>
<name>A0A0A2A9M7_PROMR</name>
<accession>A0A0A2A9M7</accession>
<evidence type="ECO:0000313" key="2">
    <source>
        <dbReference type="Proteomes" id="UP000030445"/>
    </source>
</evidence>
<dbReference type="RefSeq" id="WP_241434582.1">
    <property type="nucleotide sequence ID" value="NZ_CP138951.1"/>
</dbReference>
<protein>
    <submittedName>
        <fullName evidence="1">High light inducible protein-like</fullName>
    </submittedName>
</protein>
<evidence type="ECO:0000313" key="1">
    <source>
        <dbReference type="EMBL" id="KGF97118.1"/>
    </source>
</evidence>
<sequence length="95" mass="10946">MEFAKKFMSEKAEELNSKAAMLGIFSLVGEYYFTGQIVPEYLLKNFFCIFMGLIKPLSYFSLFECFDGDPKSQLPTHSSNNFSEELFISQVLRQS</sequence>
<dbReference type="AlphaFoldDB" id="A0A0A2A9M7"/>
<comment type="caution">
    <text evidence="1">The sequence shown here is derived from an EMBL/GenBank/DDBJ whole genome shotgun (WGS) entry which is preliminary data.</text>
</comment>
<gene>
    <name evidence="1" type="ORF">EU96_1759</name>
</gene>
<organism evidence="1 2">
    <name type="scientific">Prochlorococcus marinus str. MIT 9302</name>
    <dbReference type="NCBI Taxonomy" id="74545"/>
    <lineage>
        <taxon>Bacteria</taxon>
        <taxon>Bacillati</taxon>
        <taxon>Cyanobacteriota</taxon>
        <taxon>Cyanophyceae</taxon>
        <taxon>Synechococcales</taxon>
        <taxon>Prochlorococcaceae</taxon>
        <taxon>Prochlorococcus</taxon>
    </lineage>
</organism>
<reference evidence="2" key="1">
    <citation type="journal article" date="2014" name="Sci. Data">
        <title>Genomes of diverse isolates of the marine cyanobacterium Prochlorococcus.</title>
        <authorList>
            <person name="Biller S."/>
            <person name="Berube P."/>
            <person name="Thompson J."/>
            <person name="Kelly L."/>
            <person name="Roggensack S."/>
            <person name="Awad L."/>
            <person name="Roache-Johnson K."/>
            <person name="Ding H."/>
            <person name="Giovannoni S.J."/>
            <person name="Moore L.R."/>
            <person name="Chisholm S.W."/>
        </authorList>
    </citation>
    <scope>NUCLEOTIDE SEQUENCE [LARGE SCALE GENOMIC DNA]</scope>
    <source>
        <strain evidence="2">MIT 9302</strain>
    </source>
</reference>
<proteinExistence type="predicted"/>